<dbReference type="PANTHER" id="PTHR43418:SF4">
    <property type="entry name" value="MULTIFUNCTIONAL TRYPTOPHAN BIOSYNTHESIS PROTEIN"/>
    <property type="match status" value="1"/>
</dbReference>
<dbReference type="SUPFAM" id="SSF52317">
    <property type="entry name" value="Class I glutamine amidotransferase-like"/>
    <property type="match status" value="1"/>
</dbReference>
<proteinExistence type="predicted"/>
<sequence>MTDTDTTGTTTGTTTGGTPSGPRILVVDNYDSFVYTIVGYLDQLGARTVVVRNDAVPQPDDAGVYRDADGTPFDGVLVSPGPGTPKEAGASEDVIRACARSRTPMLGVCLGHQALAEVYGATVSHAPELMHGKTSLVEHDGTGVLAGLGSPFTATRYHSLAVLPETVPDVLEVTGTTASGVVMAVQHRDLPLHGVQFHPESVLTEGGHRLLANWLAVCGDAGAVERSRGMAPLVHQG</sequence>
<dbReference type="PANTHER" id="PTHR43418">
    <property type="entry name" value="MULTIFUNCTIONAL TRYPTOPHAN BIOSYNTHESIS PROTEIN-RELATED"/>
    <property type="match status" value="1"/>
</dbReference>
<name>A0ABQ2B8U1_9MICO</name>
<dbReference type="InterPro" id="IPR029062">
    <property type="entry name" value="Class_I_gatase-like"/>
</dbReference>
<dbReference type="InterPro" id="IPR017926">
    <property type="entry name" value="GATASE"/>
</dbReference>
<reference evidence="5" key="1">
    <citation type="journal article" date="2019" name="Int. J. Syst. Evol. Microbiol.">
        <title>The Global Catalogue of Microorganisms (GCM) 10K type strain sequencing project: providing services to taxonomists for standard genome sequencing and annotation.</title>
        <authorList>
            <consortium name="The Broad Institute Genomics Platform"/>
            <consortium name="The Broad Institute Genome Sequencing Center for Infectious Disease"/>
            <person name="Wu L."/>
            <person name="Ma J."/>
        </authorList>
    </citation>
    <scope>NUCLEOTIDE SEQUENCE [LARGE SCALE GENOMIC DNA]</scope>
    <source>
        <strain evidence="5">CCM 8653</strain>
    </source>
</reference>
<dbReference type="InterPro" id="IPR006221">
    <property type="entry name" value="TrpG/PapA_dom"/>
</dbReference>
<dbReference type="PROSITE" id="PS51273">
    <property type="entry name" value="GATASE_TYPE_1"/>
    <property type="match status" value="1"/>
</dbReference>
<evidence type="ECO:0000256" key="2">
    <source>
        <dbReference type="SAM" id="MobiDB-lite"/>
    </source>
</evidence>
<feature type="compositionally biased region" description="Low complexity" evidence="2">
    <location>
        <begin position="1"/>
        <end position="13"/>
    </location>
</feature>
<dbReference type="EMBL" id="BMDG01000011">
    <property type="protein sequence ID" value="GGI10412.1"/>
    <property type="molecule type" value="Genomic_DNA"/>
</dbReference>
<dbReference type="PRINTS" id="PR00096">
    <property type="entry name" value="GATASE"/>
</dbReference>
<evidence type="ECO:0000313" key="5">
    <source>
        <dbReference type="Proteomes" id="UP000632535"/>
    </source>
</evidence>
<evidence type="ECO:0000256" key="1">
    <source>
        <dbReference type="ARBA" id="ARBA00022962"/>
    </source>
</evidence>
<keyword evidence="5" id="KW-1185">Reference proteome</keyword>
<dbReference type="RefSeq" id="WP_229738231.1">
    <property type="nucleotide sequence ID" value="NZ_BMDG01000011.1"/>
</dbReference>
<keyword evidence="1 4" id="KW-0315">Glutamine amidotransferase</keyword>
<dbReference type="Gene3D" id="3.40.50.880">
    <property type="match status" value="1"/>
</dbReference>
<gene>
    <name evidence="4" type="ORF">GCM10007368_31110</name>
</gene>
<accession>A0ABQ2B8U1</accession>
<evidence type="ECO:0000313" key="4">
    <source>
        <dbReference type="EMBL" id="GGI10412.1"/>
    </source>
</evidence>
<evidence type="ECO:0000259" key="3">
    <source>
        <dbReference type="Pfam" id="PF00117"/>
    </source>
</evidence>
<comment type="caution">
    <text evidence="4">The sequence shown here is derived from an EMBL/GenBank/DDBJ whole genome shotgun (WGS) entry which is preliminary data.</text>
</comment>
<dbReference type="InterPro" id="IPR050472">
    <property type="entry name" value="Anth_synth/Amidotransfase"/>
</dbReference>
<organism evidence="4 5">
    <name type="scientific">Isoptericola cucumis</name>
    <dbReference type="NCBI Taxonomy" id="1776856"/>
    <lineage>
        <taxon>Bacteria</taxon>
        <taxon>Bacillati</taxon>
        <taxon>Actinomycetota</taxon>
        <taxon>Actinomycetes</taxon>
        <taxon>Micrococcales</taxon>
        <taxon>Promicromonosporaceae</taxon>
        <taxon>Isoptericola</taxon>
    </lineage>
</organism>
<dbReference type="CDD" id="cd01743">
    <property type="entry name" value="GATase1_Anthranilate_Synthase"/>
    <property type="match status" value="1"/>
</dbReference>
<protein>
    <submittedName>
        <fullName evidence="4">Glutamine amidotransferase</fullName>
    </submittedName>
</protein>
<dbReference type="NCBIfam" id="TIGR00566">
    <property type="entry name" value="trpG_papA"/>
    <property type="match status" value="1"/>
</dbReference>
<dbReference type="Pfam" id="PF00117">
    <property type="entry name" value="GATase"/>
    <property type="match status" value="1"/>
</dbReference>
<feature type="region of interest" description="Disordered" evidence="2">
    <location>
        <begin position="1"/>
        <end position="22"/>
    </location>
</feature>
<dbReference type="NCBIfam" id="NF005849">
    <property type="entry name" value="PRK07765.1"/>
    <property type="match status" value="1"/>
</dbReference>
<dbReference type="Proteomes" id="UP000632535">
    <property type="component" value="Unassembled WGS sequence"/>
</dbReference>
<feature type="domain" description="Glutamine amidotransferase" evidence="3">
    <location>
        <begin position="25"/>
        <end position="215"/>
    </location>
</feature>
<dbReference type="PRINTS" id="PR00099">
    <property type="entry name" value="CPSGATASE"/>
</dbReference>
<dbReference type="PRINTS" id="PR00097">
    <property type="entry name" value="ANTSNTHASEII"/>
</dbReference>